<protein>
    <submittedName>
        <fullName evidence="1">Uncharacterized protein</fullName>
    </submittedName>
</protein>
<evidence type="ECO:0000313" key="1">
    <source>
        <dbReference type="EMBL" id="KAA8568482.1"/>
    </source>
</evidence>
<accession>A0A5M9JKZ3</accession>
<comment type="caution">
    <text evidence="1">The sequence shown here is derived from an EMBL/GenBank/DDBJ whole genome shotgun (WGS) entry which is preliminary data.</text>
</comment>
<organism evidence="1 2">
    <name type="scientific">Monilinia fructicola</name>
    <name type="common">Brown rot fungus</name>
    <name type="synonym">Ciboria fructicola</name>
    <dbReference type="NCBI Taxonomy" id="38448"/>
    <lineage>
        <taxon>Eukaryota</taxon>
        <taxon>Fungi</taxon>
        <taxon>Dikarya</taxon>
        <taxon>Ascomycota</taxon>
        <taxon>Pezizomycotina</taxon>
        <taxon>Leotiomycetes</taxon>
        <taxon>Helotiales</taxon>
        <taxon>Sclerotiniaceae</taxon>
        <taxon>Monilinia</taxon>
    </lineage>
</organism>
<sequence length="453" mass="53286">MSTAAISPSGPLLAGSPLLDRNRMARMRQMVSIYSEIKDLWKCSAFYVEQVVFLRNAILTLDRLAIDSALCIGLRTLSNHNPKARQDKWELSLTYDGKGLKGLCQLALFECWIEILREKFEIDQKKIYFHFPRGLNGDERLFMRSLNFEDGIIPYYHEVKNFTTPETFLFGTTKHVMHWHGSLLNHTVPTLAVLAPLHVNGYWRHYHRFEQRNFRRFLNTVNIRKLGPLIGIATLRSFERKDLRKDPKTKGGMELRMSDILSNYAIFWRPDPDPTDERPKPMWGWYTPELWQRLPGPTGALGRVSDLVEVQEKWKANNISWWQWFVQNLPWLIYFEIVLCWLKSLLIDTFWPHLIALDVGRELQVEAVWDSWEEDGLVYYLVETKMNGRTAFRRWCSDDMGPGAYTKVNDFHFANPGRRKGHVQIGWWDFWMEFLLGDPYGDYNADENRSKTP</sequence>
<dbReference type="EMBL" id="VICG01000009">
    <property type="protein sequence ID" value="KAA8568482.1"/>
    <property type="molecule type" value="Genomic_DNA"/>
</dbReference>
<reference evidence="1 2" key="1">
    <citation type="submission" date="2019-06" db="EMBL/GenBank/DDBJ databases">
        <title>Genome Sequence of the Brown Rot Fungal Pathogen Monilinia fructicola.</title>
        <authorList>
            <person name="De Miccolis Angelini R.M."/>
            <person name="Landi L."/>
            <person name="Abate D."/>
            <person name="Pollastro S."/>
            <person name="Romanazzi G."/>
            <person name="Faretra F."/>
        </authorList>
    </citation>
    <scope>NUCLEOTIDE SEQUENCE [LARGE SCALE GENOMIC DNA]</scope>
    <source>
        <strain evidence="1 2">Mfrc123</strain>
    </source>
</reference>
<dbReference type="Proteomes" id="UP000322873">
    <property type="component" value="Unassembled WGS sequence"/>
</dbReference>
<dbReference type="AlphaFoldDB" id="A0A5M9JKZ3"/>
<gene>
    <name evidence="1" type="ORF">EYC84_007513</name>
</gene>
<keyword evidence="2" id="KW-1185">Reference proteome</keyword>
<proteinExistence type="predicted"/>
<evidence type="ECO:0000313" key="2">
    <source>
        <dbReference type="Proteomes" id="UP000322873"/>
    </source>
</evidence>
<name>A0A5M9JKZ3_MONFR</name>
<dbReference type="VEuPathDB" id="FungiDB:MFRU_012g00490"/>